<dbReference type="AlphaFoldDB" id="A0A0B6TIL3"/>
<dbReference type="InterPro" id="IPR036390">
    <property type="entry name" value="WH_DNA-bd_sf"/>
</dbReference>
<dbReference type="Gene3D" id="1.10.10.10">
    <property type="entry name" value="Winged helix-like DNA-binding domain superfamily/Winged helix DNA-binding domain"/>
    <property type="match status" value="1"/>
</dbReference>
<proteinExistence type="predicted"/>
<keyword evidence="2" id="KW-1185">Reference proteome</keyword>
<dbReference type="Pfam" id="PF11625">
    <property type="entry name" value="DUF3253"/>
    <property type="match status" value="1"/>
</dbReference>
<dbReference type="STRING" id="1224162.B840_00740"/>
<evidence type="ECO:0000313" key="2">
    <source>
        <dbReference type="Proteomes" id="UP000031928"/>
    </source>
</evidence>
<dbReference type="InterPro" id="IPR021660">
    <property type="entry name" value="DUF3253"/>
</dbReference>
<dbReference type="HOGENOM" id="CLU_136716_1_0_11"/>
<protein>
    <recommendedName>
        <fullName evidence="3">DUF3253 domain-containing protein</fullName>
    </recommendedName>
</protein>
<evidence type="ECO:0008006" key="3">
    <source>
        <dbReference type="Google" id="ProtNLM"/>
    </source>
</evidence>
<evidence type="ECO:0000313" key="1">
    <source>
        <dbReference type="EMBL" id="AJK67788.1"/>
    </source>
</evidence>
<gene>
    <name evidence="1" type="ORF">B840_00740</name>
</gene>
<dbReference type="RefSeq" id="WP_042620541.1">
    <property type="nucleotide sequence ID" value="NZ_CP007790.1"/>
</dbReference>
<accession>A0A0B6TIL3</accession>
<organism evidence="1 2">
    <name type="scientific">Corynebacterium marinum DSM 44953</name>
    <dbReference type="NCBI Taxonomy" id="1224162"/>
    <lineage>
        <taxon>Bacteria</taxon>
        <taxon>Bacillati</taxon>
        <taxon>Actinomycetota</taxon>
        <taxon>Actinomycetes</taxon>
        <taxon>Mycobacteriales</taxon>
        <taxon>Corynebacteriaceae</taxon>
        <taxon>Corynebacterium</taxon>
    </lineage>
</organism>
<dbReference type="KEGG" id="cmq:B840_00740"/>
<dbReference type="Proteomes" id="UP000031928">
    <property type="component" value="Chromosome"/>
</dbReference>
<reference evidence="1 2" key="1">
    <citation type="submission" date="2014-05" db="EMBL/GenBank/DDBJ databases">
        <title>Complete genome sequence of Corynebacterium marinum DSM 44953.</title>
        <authorList>
            <person name="Schaffert L."/>
            <person name="Albersmeier A."/>
            <person name="Kalinowski J."/>
            <person name="Ruckert C."/>
        </authorList>
    </citation>
    <scope>NUCLEOTIDE SEQUENCE [LARGE SCALE GENOMIC DNA]</scope>
    <source>
        <strain evidence="1 2">DSM 44953</strain>
    </source>
</reference>
<sequence>MSGDGVERTDDGRYIVVKGRRWRASDPSIPEALRAELVSALMTGRRMVRTHQDAARVMVHDAKVALGERGDPWWEPTAEGRRDRIAAAVRTFARARGEGSFCPSEVARAVGGEQWRDLMPAVREVTVELREKGVVHIRQKGADVEGADFAGPVRIVAAEGLEFQPNLPD</sequence>
<dbReference type="InterPro" id="IPR036388">
    <property type="entry name" value="WH-like_DNA-bd_sf"/>
</dbReference>
<dbReference type="EMBL" id="CP007790">
    <property type="protein sequence ID" value="AJK67788.1"/>
    <property type="molecule type" value="Genomic_DNA"/>
</dbReference>
<dbReference type="SUPFAM" id="SSF46785">
    <property type="entry name" value="Winged helix' DNA-binding domain"/>
    <property type="match status" value="1"/>
</dbReference>
<name>A0A0B6TIL3_9CORY</name>